<evidence type="ECO:0000256" key="2">
    <source>
        <dbReference type="PROSITE-ProRule" id="PRU00335"/>
    </source>
</evidence>
<dbReference type="SUPFAM" id="SSF46689">
    <property type="entry name" value="Homeodomain-like"/>
    <property type="match status" value="1"/>
</dbReference>
<dbReference type="InterPro" id="IPR001647">
    <property type="entry name" value="HTH_TetR"/>
</dbReference>
<reference evidence="4" key="2">
    <citation type="submission" date="2022-09" db="EMBL/GenBank/DDBJ databases">
        <title>Biosynthetic gene clusters of Dactylosporangioum fulvum.</title>
        <authorList>
            <person name="Caradec T."/>
        </authorList>
    </citation>
    <scope>NUCLEOTIDE SEQUENCE</scope>
    <source>
        <strain evidence="4">NRRL B-16292</strain>
    </source>
</reference>
<feature type="DNA-binding region" description="H-T-H motif" evidence="2">
    <location>
        <begin position="50"/>
        <end position="69"/>
    </location>
</feature>
<feature type="domain" description="HTH tetR-type" evidence="3">
    <location>
        <begin position="27"/>
        <end position="87"/>
    </location>
</feature>
<proteinExistence type="predicted"/>
<dbReference type="PROSITE" id="PS50977">
    <property type="entry name" value="HTH_TETR_2"/>
    <property type="match status" value="1"/>
</dbReference>
<dbReference type="PANTHER" id="PTHR43479">
    <property type="entry name" value="ACREF/ENVCD OPERON REPRESSOR-RELATED"/>
    <property type="match status" value="1"/>
</dbReference>
<dbReference type="RefSeq" id="WP_259861592.1">
    <property type="nucleotide sequence ID" value="NZ_BAAAST010000010.1"/>
</dbReference>
<evidence type="ECO:0000313" key="4">
    <source>
        <dbReference type="EMBL" id="UWP83788.1"/>
    </source>
</evidence>
<keyword evidence="5" id="KW-1185">Reference proteome</keyword>
<keyword evidence="1 2" id="KW-0238">DNA-binding</keyword>
<evidence type="ECO:0000313" key="5">
    <source>
        <dbReference type="Proteomes" id="UP001059617"/>
    </source>
</evidence>
<dbReference type="InterPro" id="IPR050624">
    <property type="entry name" value="HTH-type_Tx_Regulator"/>
</dbReference>
<dbReference type="Proteomes" id="UP001059617">
    <property type="component" value="Chromosome"/>
</dbReference>
<dbReference type="PRINTS" id="PR00455">
    <property type="entry name" value="HTHTETR"/>
</dbReference>
<evidence type="ECO:0000256" key="1">
    <source>
        <dbReference type="ARBA" id="ARBA00023125"/>
    </source>
</evidence>
<dbReference type="Pfam" id="PF00440">
    <property type="entry name" value="TetR_N"/>
    <property type="match status" value="1"/>
</dbReference>
<dbReference type="EMBL" id="CP073720">
    <property type="protein sequence ID" value="UWP83788.1"/>
    <property type="molecule type" value="Genomic_DNA"/>
</dbReference>
<dbReference type="Gene3D" id="1.10.357.10">
    <property type="entry name" value="Tetracycline Repressor, domain 2"/>
    <property type="match status" value="1"/>
</dbReference>
<organism evidence="4 5">
    <name type="scientific">Dactylosporangium fulvum</name>
    <dbReference type="NCBI Taxonomy" id="53359"/>
    <lineage>
        <taxon>Bacteria</taxon>
        <taxon>Bacillati</taxon>
        <taxon>Actinomycetota</taxon>
        <taxon>Actinomycetes</taxon>
        <taxon>Micromonosporales</taxon>
        <taxon>Micromonosporaceae</taxon>
        <taxon>Dactylosporangium</taxon>
    </lineage>
</organism>
<reference evidence="4" key="1">
    <citation type="submission" date="2021-04" db="EMBL/GenBank/DDBJ databases">
        <authorList>
            <person name="Hartkoorn R.C."/>
            <person name="Beaudoing E."/>
            <person name="Hot D."/>
        </authorList>
    </citation>
    <scope>NUCLEOTIDE SEQUENCE</scope>
    <source>
        <strain evidence="4">NRRL B-16292</strain>
    </source>
</reference>
<dbReference type="PROSITE" id="PS01081">
    <property type="entry name" value="HTH_TETR_1"/>
    <property type="match status" value="1"/>
</dbReference>
<gene>
    <name evidence="4" type="ORF">Dfulv_05875</name>
</gene>
<sequence length="241" mass="27564">MDEHQAAAARVVRGRNRIRVGDLGEGTDVRAHIQDVALDLFIEEGYDKTSLREIAEKLGVTKAALYYHFPTKEDIVRSLIDQRMAAIEQLLEWAQTQPRDERMRLEFVRRYATVHDLMPNERVIRFFERNQTLINTMPAGKQMRAQMERVFDLLIDPAEPVAQQLRRAMAIFSIHASWFILRERGATPEQRREAALEVALDLMSGAAQVAAELIEPGLIAALLREHLERETHSEEVDAGRG</sequence>
<evidence type="ECO:0000259" key="3">
    <source>
        <dbReference type="PROSITE" id="PS50977"/>
    </source>
</evidence>
<dbReference type="PANTHER" id="PTHR43479:SF11">
    <property type="entry name" value="ACREF_ENVCD OPERON REPRESSOR-RELATED"/>
    <property type="match status" value="1"/>
</dbReference>
<accession>A0ABY5W519</accession>
<name>A0ABY5W519_9ACTN</name>
<dbReference type="InterPro" id="IPR009057">
    <property type="entry name" value="Homeodomain-like_sf"/>
</dbReference>
<dbReference type="InterPro" id="IPR023772">
    <property type="entry name" value="DNA-bd_HTH_TetR-type_CS"/>
</dbReference>
<protein>
    <submittedName>
        <fullName evidence="4">TetR/AcrR family transcriptional regulator</fullName>
    </submittedName>
</protein>